<evidence type="ECO:0000259" key="6">
    <source>
        <dbReference type="PROSITE" id="PS50977"/>
    </source>
</evidence>
<keyword evidence="8" id="KW-1185">Reference proteome</keyword>
<accession>A0A401VU18</accession>
<keyword evidence="2" id="KW-0805">Transcription regulation</keyword>
<dbReference type="Gene3D" id="1.10.357.10">
    <property type="entry name" value="Tetracycline Repressor, domain 2"/>
    <property type="match status" value="1"/>
</dbReference>
<keyword evidence="1" id="KW-0678">Repressor</keyword>
<dbReference type="PANTHER" id="PTHR30055">
    <property type="entry name" value="HTH-TYPE TRANSCRIPTIONAL REGULATOR RUTR"/>
    <property type="match status" value="1"/>
</dbReference>
<dbReference type="GO" id="GO:0000976">
    <property type="term" value="F:transcription cis-regulatory region binding"/>
    <property type="evidence" value="ECO:0007669"/>
    <property type="project" value="TreeGrafter"/>
</dbReference>
<dbReference type="InterPro" id="IPR009057">
    <property type="entry name" value="Homeodomain-like_sf"/>
</dbReference>
<evidence type="ECO:0000313" key="8">
    <source>
        <dbReference type="Proteomes" id="UP000286746"/>
    </source>
</evidence>
<proteinExistence type="predicted"/>
<dbReference type="InterPro" id="IPR001647">
    <property type="entry name" value="HTH_TetR"/>
</dbReference>
<dbReference type="SUPFAM" id="SSF46689">
    <property type="entry name" value="Homeodomain-like"/>
    <property type="match status" value="1"/>
</dbReference>
<dbReference type="RefSeq" id="WP_125050961.1">
    <property type="nucleotide sequence ID" value="NZ_BHZD01000001.1"/>
</dbReference>
<dbReference type="EMBL" id="BHZD01000001">
    <property type="protein sequence ID" value="GCD40584.1"/>
    <property type="molecule type" value="Genomic_DNA"/>
</dbReference>
<evidence type="ECO:0000256" key="1">
    <source>
        <dbReference type="ARBA" id="ARBA00022491"/>
    </source>
</evidence>
<protein>
    <submittedName>
        <fullName evidence="7">Putative TetR-family regulatory protein</fullName>
    </submittedName>
</protein>
<dbReference type="Pfam" id="PF13977">
    <property type="entry name" value="TetR_C_6"/>
    <property type="match status" value="1"/>
</dbReference>
<dbReference type="InterPro" id="IPR050109">
    <property type="entry name" value="HTH-type_TetR-like_transc_reg"/>
</dbReference>
<dbReference type="GO" id="GO:0003700">
    <property type="term" value="F:DNA-binding transcription factor activity"/>
    <property type="evidence" value="ECO:0007669"/>
    <property type="project" value="TreeGrafter"/>
</dbReference>
<dbReference type="Proteomes" id="UP000286746">
    <property type="component" value="Unassembled WGS sequence"/>
</dbReference>
<evidence type="ECO:0000313" key="7">
    <source>
        <dbReference type="EMBL" id="GCD40584.1"/>
    </source>
</evidence>
<name>A0A401VU18_STREY</name>
<evidence type="ECO:0000256" key="4">
    <source>
        <dbReference type="ARBA" id="ARBA00023163"/>
    </source>
</evidence>
<evidence type="ECO:0000256" key="3">
    <source>
        <dbReference type="ARBA" id="ARBA00023125"/>
    </source>
</evidence>
<dbReference type="PROSITE" id="PS50977">
    <property type="entry name" value="HTH_TETR_2"/>
    <property type="match status" value="1"/>
</dbReference>
<comment type="caution">
    <text evidence="7">The sequence shown here is derived from an EMBL/GenBank/DDBJ whole genome shotgun (WGS) entry which is preliminary data.</text>
</comment>
<keyword evidence="4" id="KW-0804">Transcription</keyword>
<organism evidence="7 8">
    <name type="scientific">Streptomyces paromomycinus</name>
    <name type="common">Streptomyces rimosus subsp. paromomycinus</name>
    <dbReference type="NCBI Taxonomy" id="92743"/>
    <lineage>
        <taxon>Bacteria</taxon>
        <taxon>Bacillati</taxon>
        <taxon>Actinomycetota</taxon>
        <taxon>Actinomycetes</taxon>
        <taxon>Kitasatosporales</taxon>
        <taxon>Streptomycetaceae</taxon>
        <taxon>Streptomyces</taxon>
    </lineage>
</organism>
<reference evidence="7 8" key="1">
    <citation type="submission" date="2018-11" db="EMBL/GenBank/DDBJ databases">
        <title>Whole genome sequence of Streptomyces paromomycinus NBRC 15454(T).</title>
        <authorList>
            <person name="Komaki H."/>
            <person name="Tamura T."/>
        </authorList>
    </citation>
    <scope>NUCLEOTIDE SEQUENCE [LARGE SCALE GENOMIC DNA]</scope>
    <source>
        <strain evidence="7 8">NBRC 15454</strain>
    </source>
</reference>
<dbReference type="AlphaFoldDB" id="A0A401VU18"/>
<gene>
    <name evidence="7" type="ORF">GKJPGBOP_00237</name>
</gene>
<feature type="domain" description="HTH tetR-type" evidence="6">
    <location>
        <begin position="10"/>
        <end position="70"/>
    </location>
</feature>
<feature type="DNA-binding region" description="H-T-H motif" evidence="5">
    <location>
        <begin position="33"/>
        <end position="52"/>
    </location>
</feature>
<dbReference type="SUPFAM" id="SSF48498">
    <property type="entry name" value="Tetracyclin repressor-like, C-terminal domain"/>
    <property type="match status" value="1"/>
</dbReference>
<evidence type="ECO:0000256" key="5">
    <source>
        <dbReference type="PROSITE-ProRule" id="PRU00335"/>
    </source>
</evidence>
<dbReference type="Pfam" id="PF00440">
    <property type="entry name" value="TetR_N"/>
    <property type="match status" value="1"/>
</dbReference>
<keyword evidence="3 5" id="KW-0238">DNA-binding</keyword>
<evidence type="ECO:0000256" key="2">
    <source>
        <dbReference type="ARBA" id="ARBA00023015"/>
    </source>
</evidence>
<dbReference type="PANTHER" id="PTHR30055:SF241">
    <property type="entry name" value="TRANSCRIPTIONAL REGULATORY PROTEIN"/>
    <property type="match status" value="1"/>
</dbReference>
<dbReference type="PRINTS" id="PR00455">
    <property type="entry name" value="HTHTETR"/>
</dbReference>
<dbReference type="InterPro" id="IPR039538">
    <property type="entry name" value="BetI_C"/>
</dbReference>
<dbReference type="InterPro" id="IPR036271">
    <property type="entry name" value="Tet_transcr_reg_TetR-rel_C_sf"/>
</dbReference>
<sequence length="202" mass="22137">MPKSPTKRRPATVAALTDSALALFAERGFHATSISDIVQQAGLTRGAFYSNFRDKEELFLALYDTHTDRLLSQLRDQVETFTDDADPVARVFDLLATHDAQEHSWFLVSMEFTLHAARHPDIARALAEHEERLNTGLAEILGRCLASSGHAPDVSSTALARLVVALYEGLTAMRVTHTTADADPTPLARRALPHLVRALGTP</sequence>